<accession>A0A1I3LIQ6</accession>
<dbReference type="Gene3D" id="3.40.50.150">
    <property type="entry name" value="Vaccinia Virus protein VP39"/>
    <property type="match status" value="1"/>
</dbReference>
<dbReference type="InterPro" id="IPR029063">
    <property type="entry name" value="SAM-dependent_MTases_sf"/>
</dbReference>
<reference evidence="4" key="1">
    <citation type="submission" date="2016-10" db="EMBL/GenBank/DDBJ databases">
        <authorList>
            <person name="Varghese N."/>
            <person name="Submissions S."/>
        </authorList>
    </citation>
    <scope>NUCLEOTIDE SEQUENCE [LARGE SCALE GENOMIC DNA]</scope>
    <source>
        <strain evidence="4">LMG 24016</strain>
    </source>
</reference>
<dbReference type="GO" id="GO:0008168">
    <property type="term" value="F:methyltransferase activity"/>
    <property type="evidence" value="ECO:0007669"/>
    <property type="project" value="UniProtKB-KW"/>
</dbReference>
<evidence type="ECO:0000313" key="3">
    <source>
        <dbReference type="EMBL" id="SFI84669.1"/>
    </source>
</evidence>
<name>A0A1I3LIQ6_9PSED</name>
<protein>
    <submittedName>
        <fullName evidence="3">Methyltransferase domain-containing protein</fullName>
    </submittedName>
</protein>
<gene>
    <name evidence="3" type="ORF">SAMN05216206_2972</name>
</gene>
<evidence type="ECO:0000256" key="1">
    <source>
        <dbReference type="SAM" id="MobiDB-lite"/>
    </source>
</evidence>
<keyword evidence="4" id="KW-1185">Reference proteome</keyword>
<feature type="region of interest" description="Disordered" evidence="1">
    <location>
        <begin position="1"/>
        <end position="22"/>
    </location>
</feature>
<feature type="domain" description="Methyltransferase" evidence="2">
    <location>
        <begin position="54"/>
        <end position="148"/>
    </location>
</feature>
<sequence length="215" mass="23686">MSSHPHSSPRLPNAGAGQPSARRMLSRLVRRTAQWRAQQLISSALKLADEPSLVLDLPCGADGFWPLLHTSNSRVVIAAEANTERLAAAMAGLAPGLASRVHPLQTSAFAIDLGPNAVDCIFCMHYLHQVDEPQRRLALLREFNRVTRDCVIVSVWVDGNLEAARQPPLNRRNGQVHARAQIEREFINAGFGISGHRDFIPGLAMLRLYVLHKLS</sequence>
<keyword evidence="3" id="KW-0489">Methyltransferase</keyword>
<dbReference type="AlphaFoldDB" id="A0A1I3LIQ6"/>
<dbReference type="SUPFAM" id="SSF53335">
    <property type="entry name" value="S-adenosyl-L-methionine-dependent methyltransferases"/>
    <property type="match status" value="1"/>
</dbReference>
<dbReference type="GO" id="GO:0032259">
    <property type="term" value="P:methylation"/>
    <property type="evidence" value="ECO:0007669"/>
    <property type="project" value="UniProtKB-KW"/>
</dbReference>
<evidence type="ECO:0000313" key="4">
    <source>
        <dbReference type="Proteomes" id="UP000243606"/>
    </source>
</evidence>
<dbReference type="OrthoDB" id="5608223at2"/>
<dbReference type="Pfam" id="PF13649">
    <property type="entry name" value="Methyltransf_25"/>
    <property type="match status" value="1"/>
</dbReference>
<proteinExistence type="predicted"/>
<dbReference type="EMBL" id="FOQL01000004">
    <property type="protein sequence ID" value="SFI84669.1"/>
    <property type="molecule type" value="Genomic_DNA"/>
</dbReference>
<evidence type="ECO:0000259" key="2">
    <source>
        <dbReference type="Pfam" id="PF13649"/>
    </source>
</evidence>
<dbReference type="InterPro" id="IPR041698">
    <property type="entry name" value="Methyltransf_25"/>
</dbReference>
<organism evidence="3 4">
    <name type="scientific">Pseudomonas guineae</name>
    <dbReference type="NCBI Taxonomy" id="425504"/>
    <lineage>
        <taxon>Bacteria</taxon>
        <taxon>Pseudomonadati</taxon>
        <taxon>Pseudomonadota</taxon>
        <taxon>Gammaproteobacteria</taxon>
        <taxon>Pseudomonadales</taxon>
        <taxon>Pseudomonadaceae</taxon>
        <taxon>Pseudomonas</taxon>
    </lineage>
</organism>
<dbReference type="STRING" id="425504.SAMN05216206_2972"/>
<keyword evidence="3" id="KW-0808">Transferase</keyword>
<dbReference type="Proteomes" id="UP000243606">
    <property type="component" value="Unassembled WGS sequence"/>
</dbReference>